<accession>A0AC61NBZ4</accession>
<protein>
    <submittedName>
        <fullName evidence="1">Response regulator</fullName>
    </submittedName>
</protein>
<keyword evidence="2" id="KW-1185">Reference proteome</keyword>
<reference evidence="1" key="1">
    <citation type="submission" date="2021-08" db="EMBL/GenBank/DDBJ databases">
        <title>Novel anaerobic bacterium isolated from sea squirt in East Sea, Republic of Korea.</title>
        <authorList>
            <person name="Nguyen T.H."/>
            <person name="Li Z."/>
            <person name="Lee Y.-J."/>
            <person name="Ko J."/>
            <person name="Kim S.-G."/>
        </authorList>
    </citation>
    <scope>NUCLEOTIDE SEQUENCE</scope>
    <source>
        <strain evidence="1">KCTC 25031</strain>
    </source>
</reference>
<organism evidence="1 2">
    <name type="scientific">Halosquirtibacter laminarini</name>
    <dbReference type="NCBI Taxonomy" id="3374600"/>
    <lineage>
        <taxon>Bacteria</taxon>
        <taxon>Pseudomonadati</taxon>
        <taxon>Bacteroidota</taxon>
        <taxon>Bacteroidia</taxon>
        <taxon>Marinilabiliales</taxon>
        <taxon>Prolixibacteraceae</taxon>
        <taxon>Halosquirtibacter</taxon>
    </lineage>
</organism>
<proteinExistence type="predicted"/>
<sequence>MTALQKIQYKLTVLLLIVFTFPVKGAPIAQFQPLNIDFIRDYGIIPKGIIKGPQGYTWVYNSYNLLRYDGSEVVDFTKKFSKITGSVGIVEIQKKSSGELILVNKKNQYFLIQDNIIKPYPTIINHPNPNSNVTLFRIISDRAWIAFNDGKIYEYQFSNHRTNTFDIPRKKGVANKLIITQSGTIWVATNQHHLFSLKIEDSFFKEKKPLKDYHSGWIVLSAGSLADDIWIGTENEGLFHFNNGKLIQYTKNNRNPKRRIHSNIICTMLNDKYGHIWVGTDGAGLIEFAPNGDIITQSQHQSYNPHSLGSNAVIGLAQVTDKVMWIITNFGKVRTYTPSLPGMKYLYGRKQSSPTRVLNIFIDSKDRVWFGSDGYGIFMKDGDKSIQINIDNHHINGNYVQCIHEDSIGNIWYGTYQSETGYLDKTLKNHTIKLQNEQGVVVKDIRTIFTDAQKNVWIGSNLGLHRINEDINVCDFYSLKTLDMRHSPIIFLNQTKQGNLVVGSGNNLVVIENPCDSIHYKMHNLLNKDGKKIHFNDIAKSDNGSFFIATPSRGILLWNGYLSDSIRVIEDSPTDPVKSIEADSDTVLWLSTDKGIVHHSRITHKNVLWDQTYSEVIPNYRQYSSYKKKNQLYFGGQEGVTSIILDSLKIKPNNSDNSPILINNLLINNKFAEQQIPQQIQNGYNHIDQISIPFSMNEIQVEFSCNNDYREIHEEFWYKLKGLDKRWIRANELNQITYRNLATGDYTLIIEKIGPNKTIIQKKLNIKVLKPSWQKWWAVLIYVILLSSIIFLLMHLFSRWKLLNERLELASWRHNEKEKIFSMKMDFFSKMSHEIQTPLTLIMLPIDEIISKLEDNPQIQKQLKGIKNNASRLSSIAQNMMSVKEKQSKLGTLNKTTNNLKKHLNSTLDAFSEQAKVKYIHLNMDYRSEQEYFDYDRDKMEHVWYNILSNAFKFTPEYGNIYIDVSYNIKKQEVVITIVDNGCGVPSEEKDRIFDMFYQSHHGVEKGGTGIGLALCKDLMQLHQGSIQLAPSNAGATFILRLPQNNTKSQLELFNEETKELSKQFIPSSSEILKNNILIVEDHPEMREYLQSYLSTSYNVEVVANGPEALNKIERRSFDLIISDLEMGSMSGIDLYKILQQNKKTQKIPFAIITANHSKTVRIQALKLGVNEYLQKPFDIEELKLRVDNLIIERKKANTEEDNFLFQHKPNSFTHKLESILNHEIPNGQVSLDHIASKMNLSYSSLYKKTVAETGISPNELLTQKRLKKAESLLQFDEKSIAQIAIECGYADPKYFSKAFKKQYGVSPMNYRRNCNNI</sequence>
<evidence type="ECO:0000313" key="2">
    <source>
        <dbReference type="Proteomes" id="UP000826212"/>
    </source>
</evidence>
<evidence type="ECO:0000313" key="1">
    <source>
        <dbReference type="EMBL" id="QZE13012.1"/>
    </source>
</evidence>
<dbReference type="Proteomes" id="UP000826212">
    <property type="component" value="Chromosome"/>
</dbReference>
<dbReference type="EMBL" id="CP081303">
    <property type="protein sequence ID" value="QZE13012.1"/>
    <property type="molecule type" value="Genomic_DNA"/>
</dbReference>
<name>A0AC61NBZ4_9BACT</name>
<gene>
    <name evidence="1" type="ORF">K4L44_10470</name>
</gene>